<keyword evidence="1" id="KW-0812">Transmembrane</keyword>
<keyword evidence="3" id="KW-1185">Reference proteome</keyword>
<accession>A0ABR3ZU82</accession>
<feature type="transmembrane region" description="Helical" evidence="1">
    <location>
        <begin position="320"/>
        <end position="342"/>
    </location>
</feature>
<dbReference type="Proteomes" id="UP001590950">
    <property type="component" value="Unassembled WGS sequence"/>
</dbReference>
<feature type="transmembrane region" description="Helical" evidence="1">
    <location>
        <begin position="387"/>
        <end position="409"/>
    </location>
</feature>
<evidence type="ECO:0000256" key="1">
    <source>
        <dbReference type="SAM" id="Phobius"/>
    </source>
</evidence>
<evidence type="ECO:0000313" key="2">
    <source>
        <dbReference type="EMBL" id="KAL2037124.1"/>
    </source>
</evidence>
<organism evidence="2 3">
    <name type="scientific">Stereocaulon virgatum</name>
    <dbReference type="NCBI Taxonomy" id="373712"/>
    <lineage>
        <taxon>Eukaryota</taxon>
        <taxon>Fungi</taxon>
        <taxon>Dikarya</taxon>
        <taxon>Ascomycota</taxon>
        <taxon>Pezizomycotina</taxon>
        <taxon>Lecanoromycetes</taxon>
        <taxon>OSLEUM clade</taxon>
        <taxon>Lecanoromycetidae</taxon>
        <taxon>Lecanorales</taxon>
        <taxon>Lecanorineae</taxon>
        <taxon>Stereocaulaceae</taxon>
        <taxon>Stereocaulon</taxon>
    </lineage>
</organism>
<protein>
    <submittedName>
        <fullName evidence="2">Uncharacterized protein</fullName>
    </submittedName>
</protein>
<gene>
    <name evidence="2" type="ORF">N7G274_010120</name>
</gene>
<reference evidence="2 3" key="1">
    <citation type="submission" date="2024-09" db="EMBL/GenBank/DDBJ databases">
        <title>Rethinking Asexuality: The Enigmatic Case of Functional Sexual Genes in Lepraria (Stereocaulaceae).</title>
        <authorList>
            <person name="Doellman M."/>
            <person name="Sun Y."/>
            <person name="Barcenas-Pena A."/>
            <person name="Lumbsch H.T."/>
            <person name="Grewe F."/>
        </authorList>
    </citation>
    <scope>NUCLEOTIDE SEQUENCE [LARGE SCALE GENOMIC DNA]</scope>
    <source>
        <strain evidence="2 3">Mercado 3170</strain>
    </source>
</reference>
<proteinExistence type="predicted"/>
<name>A0ABR3ZU82_9LECA</name>
<feature type="transmembrane region" description="Helical" evidence="1">
    <location>
        <begin position="59"/>
        <end position="77"/>
    </location>
</feature>
<keyword evidence="1" id="KW-1133">Transmembrane helix</keyword>
<feature type="transmembrane region" description="Helical" evidence="1">
    <location>
        <begin position="224"/>
        <end position="244"/>
    </location>
</feature>
<dbReference type="EMBL" id="JBEFKJ010000044">
    <property type="protein sequence ID" value="KAL2037124.1"/>
    <property type="molecule type" value="Genomic_DNA"/>
</dbReference>
<evidence type="ECO:0000313" key="3">
    <source>
        <dbReference type="Proteomes" id="UP001590950"/>
    </source>
</evidence>
<sequence>MSTTQMALEYLLVYCTSHGLTSIGEPPLPKTYRPIGDSLVQTQRNSTGNAIHPESKEALPVWIIFIFLSLATVKYMLSFVVWYVYQVISTVVAVASTRISIIAAANAQRHPDSHRARIDRLVYAIRVIRAFKSAGAHRLRRVSVSEVRDTLKRRATMESEKPSIAQAKANAKAKLRNLWTRLTSLPCFRGFSAYLIMAVSQWYLAVAIDFFLSGQPSELRLGYGSTSIILATLFGSGFAVWTHFTITKPSNKKILDHFPKGEAVLIELWPITASCAIAEHLCMSCPLALSRSFELKRYAFDMDSWNTLDESGQQRKVTEFTAVFLLYVVLVACLAVPANMILRRVHASMLSDEDLAIVPFHHGERSRAQPYDQRSKIRRPGLTVSQAFATITWSAYFNVLLVYVQYFAVNQLVQMAYWTANWQLHQVFKIDQYAPTNLPCSPVGRILPFSARNVTMSNLGNVLSHGEL</sequence>
<keyword evidence="1" id="KW-0472">Membrane</keyword>
<comment type="caution">
    <text evidence="2">The sequence shown here is derived from an EMBL/GenBank/DDBJ whole genome shotgun (WGS) entry which is preliminary data.</text>
</comment>
<feature type="transmembrane region" description="Helical" evidence="1">
    <location>
        <begin position="191"/>
        <end position="212"/>
    </location>
</feature>